<dbReference type="SMART" id="SM00042">
    <property type="entry name" value="CUB"/>
    <property type="match status" value="2"/>
</dbReference>
<dbReference type="CDD" id="cd00041">
    <property type="entry name" value="CUB"/>
    <property type="match status" value="2"/>
</dbReference>
<feature type="domain" description="CUB" evidence="10">
    <location>
        <begin position="157"/>
        <end position="254"/>
    </location>
</feature>
<dbReference type="GO" id="GO:0005615">
    <property type="term" value="C:extracellular space"/>
    <property type="evidence" value="ECO:0007669"/>
    <property type="project" value="TreeGrafter"/>
</dbReference>
<dbReference type="PROSITE" id="PS01180">
    <property type="entry name" value="CUB"/>
    <property type="match status" value="2"/>
</dbReference>
<keyword evidence="3 9" id="KW-0732">Signal</keyword>
<dbReference type="FunFam" id="2.60.120.290:FF:000005">
    <property type="entry name" value="Procollagen C-endopeptidase enhancer 1"/>
    <property type="match status" value="2"/>
</dbReference>
<dbReference type="InParanoid" id="A0A3P8VSB0"/>
<comment type="subcellular location">
    <subcellularLocation>
        <location evidence="1">Secreted</location>
    </subcellularLocation>
</comment>
<dbReference type="PANTHER" id="PTHR24251:SF48">
    <property type="entry name" value="PROCOLLAGEN C-ENDOPEPTIDASE ENHANCER A"/>
    <property type="match status" value="1"/>
</dbReference>
<dbReference type="PROSITE" id="PS50189">
    <property type="entry name" value="NTR"/>
    <property type="match status" value="1"/>
</dbReference>
<evidence type="ECO:0000313" key="12">
    <source>
        <dbReference type="Ensembl" id="ENSCSEP00000017237.1"/>
    </source>
</evidence>
<dbReference type="InterPro" id="IPR000859">
    <property type="entry name" value="CUB_dom"/>
</dbReference>
<dbReference type="STRING" id="244447.ENSCSEP00000017237"/>
<dbReference type="InterPro" id="IPR035814">
    <property type="entry name" value="NTR_PCOLCE"/>
</dbReference>
<feature type="disulfide bond" evidence="7">
    <location>
        <begin position="157"/>
        <end position="184"/>
    </location>
</feature>
<sequence length="468" mass="50824">MLHVGCAWALCLILYLSLGWTKAQQTNYTRPVFHCGGDMVGDSGFVGSEGFPSFYKPNSKCTWRITVPEGNVVMLTFRIFDIEADSQCRYDYLDVYNGNTNLVQKLGRFCGTFRPGALISTSNTMMLEMGTDGETQGRGFVAYFSGTNPDVEDTPFCGGKTTKAQGEIMTPNWPDKKYPAGTSCSWLITVEPNRLIHVKFDKFSLESDDSNLIGKYCGDEAPQPILTSGNVLLVQFVSDLSVIMDGFFAQYTSVPQGFQIPAVNAGAGTSTIPSKPAVKPFARVRPAPPVQPPAPTAKYVPPPPPPKPTERHRPVNPVRNRGQENAGKDRTVPVPRPNGKRPAAQNPACAQACKRQGTIKSSFCASEFVITGKVTSLAPGPQGTLQIGVSIIKTYKAGRMIITQLGETMSVKLLSQCRKCPLLRRGGDFIIMGQVDESGRGTLSPGAFTAPYKAPHHRLLMNIQSQSC</sequence>
<evidence type="ECO:0000256" key="2">
    <source>
        <dbReference type="ARBA" id="ARBA00022525"/>
    </source>
</evidence>
<dbReference type="InterPro" id="IPR001134">
    <property type="entry name" value="Netrin_domain"/>
</dbReference>
<feature type="chain" id="PRO_5017923687" evidence="9">
    <location>
        <begin position="24"/>
        <end position="468"/>
    </location>
</feature>
<feature type="signal peptide" evidence="9">
    <location>
        <begin position="1"/>
        <end position="23"/>
    </location>
</feature>
<evidence type="ECO:0000256" key="1">
    <source>
        <dbReference type="ARBA" id="ARBA00004613"/>
    </source>
</evidence>
<evidence type="ECO:0000256" key="8">
    <source>
        <dbReference type="SAM" id="MobiDB-lite"/>
    </source>
</evidence>
<evidence type="ECO:0000259" key="11">
    <source>
        <dbReference type="PROSITE" id="PS50189"/>
    </source>
</evidence>
<reference evidence="12" key="3">
    <citation type="submission" date="2025-09" db="UniProtKB">
        <authorList>
            <consortium name="Ensembl"/>
        </authorList>
    </citation>
    <scope>IDENTIFICATION</scope>
</reference>
<keyword evidence="6" id="KW-0325">Glycoprotein</keyword>
<dbReference type="SMART" id="SM00643">
    <property type="entry name" value="C345C"/>
    <property type="match status" value="1"/>
</dbReference>
<feature type="region of interest" description="Disordered" evidence="8">
    <location>
        <begin position="282"/>
        <end position="345"/>
    </location>
</feature>
<reference evidence="12" key="2">
    <citation type="submission" date="2025-08" db="UniProtKB">
        <authorList>
            <consortium name="Ensembl"/>
        </authorList>
    </citation>
    <scope>IDENTIFICATION</scope>
</reference>
<dbReference type="Ensembl" id="ENSCSET00000017451.1">
    <property type="protein sequence ID" value="ENSCSEP00000017237.1"/>
    <property type="gene ID" value="ENSCSEG00000011063.1"/>
</dbReference>
<dbReference type="Gene3D" id="2.60.120.290">
    <property type="entry name" value="Spermadhesin, CUB domain"/>
    <property type="match status" value="2"/>
</dbReference>
<dbReference type="OMA" id="CGDQAPQ"/>
<keyword evidence="13" id="KW-1185">Reference proteome</keyword>
<dbReference type="GO" id="GO:0006508">
    <property type="term" value="P:proteolysis"/>
    <property type="evidence" value="ECO:0007669"/>
    <property type="project" value="TreeGrafter"/>
</dbReference>
<dbReference type="CDD" id="cd03576">
    <property type="entry name" value="NTR_PCOLCE"/>
    <property type="match status" value="1"/>
</dbReference>
<dbReference type="InterPro" id="IPR018933">
    <property type="entry name" value="Netrin_module_non-TIMP"/>
</dbReference>
<dbReference type="GeneTree" id="ENSGT00940000159264"/>
<evidence type="ECO:0000313" key="13">
    <source>
        <dbReference type="Proteomes" id="UP000265120"/>
    </source>
</evidence>
<dbReference type="PANTHER" id="PTHR24251">
    <property type="entry name" value="OVOCHYMASE-RELATED"/>
    <property type="match status" value="1"/>
</dbReference>
<dbReference type="Proteomes" id="UP000265120">
    <property type="component" value="Chromosome 19"/>
</dbReference>
<dbReference type="Gene3D" id="2.40.50.120">
    <property type="match status" value="1"/>
</dbReference>
<organism evidence="12 13">
    <name type="scientific">Cynoglossus semilaevis</name>
    <name type="common">Tongue sole</name>
    <dbReference type="NCBI Taxonomy" id="244447"/>
    <lineage>
        <taxon>Eukaryota</taxon>
        <taxon>Metazoa</taxon>
        <taxon>Chordata</taxon>
        <taxon>Craniata</taxon>
        <taxon>Vertebrata</taxon>
        <taxon>Euteleostomi</taxon>
        <taxon>Actinopterygii</taxon>
        <taxon>Neopterygii</taxon>
        <taxon>Teleostei</taxon>
        <taxon>Neoteleostei</taxon>
        <taxon>Acanthomorphata</taxon>
        <taxon>Carangaria</taxon>
        <taxon>Pleuronectiformes</taxon>
        <taxon>Pleuronectoidei</taxon>
        <taxon>Cynoglossidae</taxon>
        <taxon>Cynoglossinae</taxon>
        <taxon>Cynoglossus</taxon>
    </lineage>
</organism>
<dbReference type="AlphaFoldDB" id="A0A3P8VSB0"/>
<keyword evidence="5 7" id="KW-1015">Disulfide bond</keyword>
<feature type="compositionally biased region" description="Pro residues" evidence="8">
    <location>
        <begin position="286"/>
        <end position="307"/>
    </location>
</feature>
<accession>A0A3P8VSB0</accession>
<reference evidence="12 13" key="1">
    <citation type="journal article" date="2014" name="Nat. Genet.">
        <title>Whole-genome sequence of a flatfish provides insights into ZW sex chromosome evolution and adaptation to a benthic lifestyle.</title>
        <authorList>
            <person name="Chen S."/>
            <person name="Zhang G."/>
            <person name="Shao C."/>
            <person name="Huang Q."/>
            <person name="Liu G."/>
            <person name="Zhang P."/>
            <person name="Song W."/>
            <person name="An N."/>
            <person name="Chalopin D."/>
            <person name="Volff J.N."/>
            <person name="Hong Y."/>
            <person name="Li Q."/>
            <person name="Sha Z."/>
            <person name="Zhou H."/>
            <person name="Xie M."/>
            <person name="Yu Q."/>
            <person name="Liu Y."/>
            <person name="Xiang H."/>
            <person name="Wang N."/>
            <person name="Wu K."/>
            <person name="Yang C."/>
            <person name="Zhou Q."/>
            <person name="Liao X."/>
            <person name="Yang L."/>
            <person name="Hu Q."/>
            <person name="Zhang J."/>
            <person name="Meng L."/>
            <person name="Jin L."/>
            <person name="Tian Y."/>
            <person name="Lian J."/>
            <person name="Yang J."/>
            <person name="Miao G."/>
            <person name="Liu S."/>
            <person name="Liang Z."/>
            <person name="Yan F."/>
            <person name="Li Y."/>
            <person name="Sun B."/>
            <person name="Zhang H."/>
            <person name="Zhang J."/>
            <person name="Zhu Y."/>
            <person name="Du M."/>
            <person name="Zhao Y."/>
            <person name="Schartl M."/>
            <person name="Tang Q."/>
            <person name="Wang J."/>
        </authorList>
    </citation>
    <scope>NUCLEOTIDE SEQUENCE</scope>
</reference>
<dbReference type="Pfam" id="PF00431">
    <property type="entry name" value="CUB"/>
    <property type="match status" value="2"/>
</dbReference>
<evidence type="ECO:0000259" key="10">
    <source>
        <dbReference type="PROSITE" id="PS01180"/>
    </source>
</evidence>
<evidence type="ECO:0000256" key="9">
    <source>
        <dbReference type="SAM" id="SignalP"/>
    </source>
</evidence>
<feature type="domain" description="CUB" evidence="10">
    <location>
        <begin position="35"/>
        <end position="147"/>
    </location>
</feature>
<dbReference type="GO" id="GO:0016504">
    <property type="term" value="F:peptidase activator activity"/>
    <property type="evidence" value="ECO:0007669"/>
    <property type="project" value="TreeGrafter"/>
</dbReference>
<proteinExistence type="predicted"/>
<feature type="domain" description="NTR" evidence="11">
    <location>
        <begin position="349"/>
        <end position="468"/>
    </location>
</feature>
<dbReference type="Pfam" id="PF01759">
    <property type="entry name" value="NTR"/>
    <property type="match status" value="1"/>
</dbReference>
<keyword evidence="2" id="KW-0964">Secreted</keyword>
<dbReference type="SUPFAM" id="SSF49854">
    <property type="entry name" value="Spermadhesin, CUB domain"/>
    <property type="match status" value="2"/>
</dbReference>
<protein>
    <submittedName>
        <fullName evidence="12">Procollagen C-endopeptidase enhancer a</fullName>
    </submittedName>
</protein>
<evidence type="ECO:0000256" key="3">
    <source>
        <dbReference type="ARBA" id="ARBA00022729"/>
    </source>
</evidence>
<name>A0A3P8VSB0_CYNSE</name>
<comment type="caution">
    <text evidence="7">Lacks conserved residue(s) required for the propagation of feature annotation.</text>
</comment>
<dbReference type="InterPro" id="IPR035914">
    <property type="entry name" value="Sperma_CUB_dom_sf"/>
</dbReference>
<evidence type="ECO:0000256" key="5">
    <source>
        <dbReference type="ARBA" id="ARBA00023157"/>
    </source>
</evidence>
<keyword evidence="4" id="KW-0677">Repeat</keyword>
<evidence type="ECO:0000256" key="4">
    <source>
        <dbReference type="ARBA" id="ARBA00022737"/>
    </source>
</evidence>
<dbReference type="SUPFAM" id="SSF50242">
    <property type="entry name" value="TIMP-like"/>
    <property type="match status" value="1"/>
</dbReference>
<evidence type="ECO:0000256" key="6">
    <source>
        <dbReference type="ARBA" id="ARBA00023180"/>
    </source>
</evidence>
<dbReference type="GO" id="GO:0005518">
    <property type="term" value="F:collagen binding"/>
    <property type="evidence" value="ECO:0007669"/>
    <property type="project" value="TreeGrafter"/>
</dbReference>
<dbReference type="InterPro" id="IPR008993">
    <property type="entry name" value="TIMP-like_OB-fold"/>
</dbReference>
<evidence type="ECO:0000256" key="7">
    <source>
        <dbReference type="PROSITE-ProRule" id="PRU00059"/>
    </source>
</evidence>